<dbReference type="InterPro" id="IPR000823">
    <property type="entry name" value="Peroxidase_pln"/>
</dbReference>
<accession>A0A2I0A7Y4</accession>
<feature type="compositionally biased region" description="Basic and acidic residues" evidence="14">
    <location>
        <begin position="60"/>
        <end position="72"/>
    </location>
</feature>
<feature type="signal peptide" evidence="15">
    <location>
        <begin position="1"/>
        <end position="17"/>
    </location>
</feature>
<evidence type="ECO:0000313" key="18">
    <source>
        <dbReference type="Proteomes" id="UP000236161"/>
    </source>
</evidence>
<dbReference type="STRING" id="1088818.A0A2I0A7Y4"/>
<dbReference type="PANTHER" id="PTHR31388:SF5">
    <property type="entry name" value="PEROXIDASE"/>
    <property type="match status" value="1"/>
</dbReference>
<evidence type="ECO:0000256" key="1">
    <source>
        <dbReference type="ARBA" id="ARBA00000189"/>
    </source>
</evidence>
<comment type="catalytic activity">
    <reaction evidence="1">
        <text>2 a phenolic donor + H2O2 = 2 a phenolic radical donor + 2 H2O</text>
        <dbReference type="Rhea" id="RHEA:56136"/>
        <dbReference type="ChEBI" id="CHEBI:15377"/>
        <dbReference type="ChEBI" id="CHEBI:16240"/>
        <dbReference type="ChEBI" id="CHEBI:139520"/>
        <dbReference type="ChEBI" id="CHEBI:139521"/>
        <dbReference type="EC" id="1.11.1.7"/>
    </reaction>
</comment>
<feature type="binding site" evidence="11">
    <location>
        <position position="17"/>
    </location>
    <ligand>
        <name>Ca(2+)</name>
        <dbReference type="ChEBI" id="CHEBI:29108"/>
        <label>1</label>
    </ligand>
</feature>
<evidence type="ECO:0000256" key="15">
    <source>
        <dbReference type="SAM" id="SignalP"/>
    </source>
</evidence>
<evidence type="ECO:0000256" key="10">
    <source>
        <dbReference type="PIRSR" id="PIRSR600823-1"/>
    </source>
</evidence>
<evidence type="ECO:0000256" key="9">
    <source>
        <dbReference type="ARBA" id="ARBA00023324"/>
    </source>
</evidence>
<dbReference type="SUPFAM" id="SSF48113">
    <property type="entry name" value="Heme-dependent peroxidases"/>
    <property type="match status" value="1"/>
</dbReference>
<evidence type="ECO:0000256" key="2">
    <source>
        <dbReference type="ARBA" id="ARBA00001970"/>
    </source>
</evidence>
<evidence type="ECO:0000256" key="8">
    <source>
        <dbReference type="ARBA" id="ARBA00023004"/>
    </source>
</evidence>
<feature type="domain" description="Plant heme peroxidase family profile" evidence="16">
    <location>
        <begin position="1"/>
        <end position="94"/>
    </location>
</feature>
<dbReference type="GO" id="GO:0042744">
    <property type="term" value="P:hydrogen peroxide catabolic process"/>
    <property type="evidence" value="ECO:0007669"/>
    <property type="project" value="UniProtKB-KW"/>
</dbReference>
<feature type="binding site" evidence="11">
    <location>
        <position position="15"/>
    </location>
    <ligand>
        <name>Ca(2+)</name>
        <dbReference type="ChEBI" id="CHEBI:29108"/>
        <label>1</label>
    </ligand>
</feature>
<keyword evidence="15" id="KW-0732">Signal</keyword>
<feature type="compositionally biased region" description="Low complexity" evidence="14">
    <location>
        <begin position="78"/>
        <end position="88"/>
    </location>
</feature>
<dbReference type="AlphaFoldDB" id="A0A2I0A7Y4"/>
<keyword evidence="18" id="KW-1185">Reference proteome</keyword>
<sequence length="94" mass="10155">MAASILCLFFHDCFVNGCDSMTRRRSPAKRMPCRTRTRLEAACNQTVSCADILALAAHEGVVHHGERERGEQRPPQPSQGSASPSSSPCSPPMG</sequence>
<evidence type="ECO:0000256" key="14">
    <source>
        <dbReference type="SAM" id="MobiDB-lite"/>
    </source>
</evidence>
<dbReference type="GO" id="GO:0046872">
    <property type="term" value="F:metal ion binding"/>
    <property type="evidence" value="ECO:0007669"/>
    <property type="project" value="UniProtKB-KW"/>
</dbReference>
<dbReference type="Gene3D" id="1.10.520.10">
    <property type="match status" value="2"/>
</dbReference>
<feature type="binding site" evidence="11">
    <location>
        <position position="12"/>
    </location>
    <ligand>
        <name>Ca(2+)</name>
        <dbReference type="ChEBI" id="CHEBI:29108"/>
        <label>1</label>
    </ligand>
</feature>
<dbReference type="Proteomes" id="UP000236161">
    <property type="component" value="Unassembled WGS sequence"/>
</dbReference>
<keyword evidence="8" id="KW-0408">Iron</keyword>
<dbReference type="EC" id="1.11.1.7" evidence="17"/>
<feature type="disulfide bond" evidence="12">
    <location>
        <begin position="13"/>
        <end position="18"/>
    </location>
</feature>
<keyword evidence="3 17" id="KW-0575">Peroxidase</keyword>
<dbReference type="InterPro" id="IPR002016">
    <property type="entry name" value="Haem_peroxidase"/>
</dbReference>
<reference evidence="17 18" key="1">
    <citation type="journal article" date="2017" name="Nature">
        <title>The Apostasia genome and the evolution of orchids.</title>
        <authorList>
            <person name="Zhang G.Q."/>
            <person name="Liu K.W."/>
            <person name="Li Z."/>
            <person name="Lohaus R."/>
            <person name="Hsiao Y.Y."/>
            <person name="Niu S.C."/>
            <person name="Wang J.Y."/>
            <person name="Lin Y.C."/>
            <person name="Xu Q."/>
            <person name="Chen L.J."/>
            <person name="Yoshida K."/>
            <person name="Fujiwara S."/>
            <person name="Wang Z.W."/>
            <person name="Zhang Y.Q."/>
            <person name="Mitsuda N."/>
            <person name="Wang M."/>
            <person name="Liu G.H."/>
            <person name="Pecoraro L."/>
            <person name="Huang H.X."/>
            <person name="Xiao X.J."/>
            <person name="Lin M."/>
            <person name="Wu X.Y."/>
            <person name="Wu W.L."/>
            <person name="Chen Y.Y."/>
            <person name="Chang S.B."/>
            <person name="Sakamoto S."/>
            <person name="Ohme-Takagi M."/>
            <person name="Yagi M."/>
            <person name="Zeng S.J."/>
            <person name="Shen C.Y."/>
            <person name="Yeh C.M."/>
            <person name="Luo Y.B."/>
            <person name="Tsai W.C."/>
            <person name="Van de Peer Y."/>
            <person name="Liu Z.J."/>
        </authorList>
    </citation>
    <scope>NUCLEOTIDE SEQUENCE [LARGE SCALE GENOMIC DNA]</scope>
    <source>
        <strain evidence="18">cv. Shenzhen</strain>
        <tissue evidence="17">Stem</tissue>
    </source>
</reference>
<name>A0A2I0A7Y4_9ASPA</name>
<keyword evidence="12" id="KW-1015">Disulfide bond</keyword>
<dbReference type="OrthoDB" id="1660637at2759"/>
<evidence type="ECO:0000256" key="12">
    <source>
        <dbReference type="PIRSR" id="PIRSR600823-5"/>
    </source>
</evidence>
<evidence type="ECO:0000256" key="13">
    <source>
        <dbReference type="RuleBase" id="RU004241"/>
    </source>
</evidence>
<keyword evidence="5 11" id="KW-0479">Metal-binding</keyword>
<proteinExistence type="inferred from homology"/>
<dbReference type="GO" id="GO:0020037">
    <property type="term" value="F:heme binding"/>
    <property type="evidence" value="ECO:0007669"/>
    <property type="project" value="InterPro"/>
</dbReference>
<evidence type="ECO:0000256" key="7">
    <source>
        <dbReference type="ARBA" id="ARBA00023002"/>
    </source>
</evidence>
<evidence type="ECO:0000256" key="6">
    <source>
        <dbReference type="ARBA" id="ARBA00022837"/>
    </source>
</evidence>
<evidence type="ECO:0000256" key="4">
    <source>
        <dbReference type="ARBA" id="ARBA00022617"/>
    </source>
</evidence>
<keyword evidence="4" id="KW-0349">Heme</keyword>
<feature type="active site" description="Proton acceptor" evidence="10">
    <location>
        <position position="11"/>
    </location>
</feature>
<dbReference type="InterPro" id="IPR010255">
    <property type="entry name" value="Haem_peroxidase_sf"/>
</dbReference>
<evidence type="ECO:0000259" key="16">
    <source>
        <dbReference type="PROSITE" id="PS50873"/>
    </source>
</evidence>
<dbReference type="GO" id="GO:0140825">
    <property type="term" value="F:lactoperoxidase activity"/>
    <property type="evidence" value="ECO:0007669"/>
    <property type="project" value="UniProtKB-EC"/>
</dbReference>
<dbReference type="PRINTS" id="PR00458">
    <property type="entry name" value="PEROXIDASE"/>
</dbReference>
<protein>
    <submittedName>
        <fullName evidence="17">Peroxidase 36</fullName>
        <ecNumber evidence="17">1.11.1.7</ecNumber>
    </submittedName>
</protein>
<comment type="cofactor">
    <cofactor evidence="2">
        <name>heme b</name>
        <dbReference type="ChEBI" id="CHEBI:60344"/>
    </cofactor>
</comment>
<dbReference type="Pfam" id="PF00141">
    <property type="entry name" value="peroxidase"/>
    <property type="match status" value="1"/>
</dbReference>
<evidence type="ECO:0000256" key="11">
    <source>
        <dbReference type="PIRSR" id="PIRSR600823-3"/>
    </source>
</evidence>
<dbReference type="EMBL" id="KZ452013">
    <property type="protein sequence ID" value="PKA51659.1"/>
    <property type="molecule type" value="Genomic_DNA"/>
</dbReference>
<keyword evidence="7 17" id="KW-0560">Oxidoreductase</keyword>
<evidence type="ECO:0000256" key="3">
    <source>
        <dbReference type="ARBA" id="ARBA00022559"/>
    </source>
</evidence>
<dbReference type="PANTHER" id="PTHR31388">
    <property type="entry name" value="PEROXIDASE 72-RELATED"/>
    <property type="match status" value="1"/>
</dbReference>
<feature type="binding site" evidence="11">
    <location>
        <position position="19"/>
    </location>
    <ligand>
        <name>Ca(2+)</name>
        <dbReference type="ChEBI" id="CHEBI:29108"/>
        <label>1</label>
    </ligand>
</feature>
<keyword evidence="9" id="KW-0376">Hydrogen peroxide</keyword>
<keyword evidence="6 11" id="KW-0106">Calcium</keyword>
<organism evidence="17 18">
    <name type="scientific">Apostasia shenzhenica</name>
    <dbReference type="NCBI Taxonomy" id="1088818"/>
    <lineage>
        <taxon>Eukaryota</taxon>
        <taxon>Viridiplantae</taxon>
        <taxon>Streptophyta</taxon>
        <taxon>Embryophyta</taxon>
        <taxon>Tracheophyta</taxon>
        <taxon>Spermatophyta</taxon>
        <taxon>Magnoliopsida</taxon>
        <taxon>Liliopsida</taxon>
        <taxon>Asparagales</taxon>
        <taxon>Orchidaceae</taxon>
        <taxon>Apostasioideae</taxon>
        <taxon>Apostasia</taxon>
    </lineage>
</organism>
<comment type="cofactor">
    <cofactor evidence="11">
        <name>Ca(2+)</name>
        <dbReference type="ChEBI" id="CHEBI:29108"/>
    </cofactor>
    <text evidence="11">Binds 2 calcium ions per subunit.</text>
</comment>
<comment type="similarity">
    <text evidence="13">Belongs to the peroxidase family.</text>
</comment>
<feature type="region of interest" description="Disordered" evidence="14">
    <location>
        <begin position="60"/>
        <end position="94"/>
    </location>
</feature>
<dbReference type="PROSITE" id="PS50873">
    <property type="entry name" value="PEROXIDASE_4"/>
    <property type="match status" value="1"/>
</dbReference>
<evidence type="ECO:0000256" key="5">
    <source>
        <dbReference type="ARBA" id="ARBA00022723"/>
    </source>
</evidence>
<gene>
    <name evidence="17" type="primary">PER36</name>
    <name evidence="17" type="ORF">AXF42_Ash003026</name>
</gene>
<dbReference type="GO" id="GO:0006979">
    <property type="term" value="P:response to oxidative stress"/>
    <property type="evidence" value="ECO:0007669"/>
    <property type="project" value="InterPro"/>
</dbReference>
<evidence type="ECO:0000313" key="17">
    <source>
        <dbReference type="EMBL" id="PKA51659.1"/>
    </source>
</evidence>
<feature type="chain" id="PRO_5014144286" evidence="15">
    <location>
        <begin position="18"/>
        <end position="94"/>
    </location>
</feature>